<keyword evidence="3 7" id="KW-0812">Transmembrane</keyword>
<dbReference type="OrthoDB" id="9773404at2"/>
<feature type="transmembrane region" description="Helical" evidence="7">
    <location>
        <begin position="418"/>
        <end position="442"/>
    </location>
</feature>
<evidence type="ECO:0000313" key="10">
    <source>
        <dbReference type="Proteomes" id="UP000257136"/>
    </source>
</evidence>
<protein>
    <submittedName>
        <fullName evidence="9">NNP family nitrate/nitrite transporter-like MFS transporter</fullName>
    </submittedName>
</protein>
<evidence type="ECO:0000256" key="2">
    <source>
        <dbReference type="ARBA" id="ARBA00008432"/>
    </source>
</evidence>
<feature type="domain" description="Major facilitator superfamily (MFS) profile" evidence="8">
    <location>
        <begin position="9"/>
        <end position="475"/>
    </location>
</feature>
<evidence type="ECO:0000256" key="6">
    <source>
        <dbReference type="ARBA" id="ARBA00023136"/>
    </source>
</evidence>
<evidence type="ECO:0000256" key="4">
    <source>
        <dbReference type="ARBA" id="ARBA00022989"/>
    </source>
</evidence>
<comment type="subcellular location">
    <subcellularLocation>
        <location evidence="1">Membrane</location>
        <topology evidence="1">Multi-pass membrane protein</topology>
    </subcellularLocation>
</comment>
<dbReference type="EMBL" id="QUNI01000006">
    <property type="protein sequence ID" value="REG98603.1"/>
    <property type="molecule type" value="Genomic_DNA"/>
</dbReference>
<sequence>MSNLSQSHRILFLNTLAFTVCFGCWTINGVLVTFLVDQGIFNWSVVQIGWLLGIPVLTGSIMRLPMGILTDKFGGRKVFSSLLILASIPLFLLPLATNFWMFALLSFAFGMVGTGFAVGVAYTSLWYPKEWQGRALGIFGMGNAGASITPFFGPSLLKYFSESDPVNGWKYLPVIYGATLLIMGIVFLLFSKTKKIDTPPKTAKEFLYPLKEARVWRFGTYYFLLFGSFVSFSQWLLPNFMNVYQTTLILGGFFTTCFSLPGGVIRAFGGYLSDKFGARKVMYWVLSSSVILSFLLLFPKMDINTSGAGLLAGKAGVVTQVTPSKIVVGGTEYQVNQKGNNAEQSTYFPSKTTWQEVVVAENQKVQKKDLIATGITQIHFDANMWVYLFLVILIGACWGIGAAAVYKHIPEYFPTQVGVIGGMVGMIGGLGGFIGPIVFGYLLSFTGFWTSSWMFIFVLSLVCLIWMHRIIGKMSREKLPEMAQDMDRKHKKKKNKKFLTVDYAV</sequence>
<dbReference type="InterPro" id="IPR044772">
    <property type="entry name" value="NO3_transporter"/>
</dbReference>
<keyword evidence="6 7" id="KW-0472">Membrane</keyword>
<dbReference type="InterPro" id="IPR020846">
    <property type="entry name" value="MFS_dom"/>
</dbReference>
<keyword evidence="10" id="KW-1185">Reference proteome</keyword>
<reference evidence="9 10" key="1">
    <citation type="submission" date="2018-08" db="EMBL/GenBank/DDBJ databases">
        <title>Genomic Encyclopedia of Archaeal and Bacterial Type Strains, Phase II (KMG-II): from individual species to whole genera.</title>
        <authorList>
            <person name="Goeker M."/>
        </authorList>
    </citation>
    <scope>NUCLEOTIDE SEQUENCE [LARGE SCALE GENOMIC DNA]</scope>
    <source>
        <strain evidence="9 10">DSM 100880</strain>
    </source>
</reference>
<evidence type="ECO:0000313" key="9">
    <source>
        <dbReference type="EMBL" id="REG98603.1"/>
    </source>
</evidence>
<feature type="transmembrane region" description="Helical" evidence="7">
    <location>
        <begin position="249"/>
        <end position="269"/>
    </location>
</feature>
<keyword evidence="4 7" id="KW-1133">Transmembrane helix</keyword>
<dbReference type="SUPFAM" id="SSF103473">
    <property type="entry name" value="MFS general substrate transporter"/>
    <property type="match status" value="2"/>
</dbReference>
<dbReference type="RefSeq" id="WP_115813488.1">
    <property type="nucleotide sequence ID" value="NZ_QUNI01000006.1"/>
</dbReference>
<dbReference type="PANTHER" id="PTHR23515">
    <property type="entry name" value="HIGH-AFFINITY NITRATE TRANSPORTER 2.3"/>
    <property type="match status" value="1"/>
</dbReference>
<feature type="transmembrane region" description="Helical" evidence="7">
    <location>
        <begin position="218"/>
        <end position="237"/>
    </location>
</feature>
<feature type="transmembrane region" description="Helical" evidence="7">
    <location>
        <begin position="281"/>
        <end position="298"/>
    </location>
</feature>
<dbReference type="Gene3D" id="1.20.1250.20">
    <property type="entry name" value="MFS general substrate transporter like domains"/>
    <property type="match status" value="2"/>
</dbReference>
<feature type="transmembrane region" description="Helical" evidence="7">
    <location>
        <begin position="448"/>
        <end position="467"/>
    </location>
</feature>
<feature type="transmembrane region" description="Helical" evidence="7">
    <location>
        <begin position="12"/>
        <end position="36"/>
    </location>
</feature>
<feature type="transmembrane region" description="Helical" evidence="7">
    <location>
        <begin position="48"/>
        <end position="66"/>
    </location>
</feature>
<dbReference type="InterPro" id="IPR011701">
    <property type="entry name" value="MFS"/>
</dbReference>
<dbReference type="GO" id="GO:0042128">
    <property type="term" value="P:nitrate assimilation"/>
    <property type="evidence" value="ECO:0007669"/>
    <property type="project" value="UniProtKB-KW"/>
</dbReference>
<evidence type="ECO:0000256" key="7">
    <source>
        <dbReference type="SAM" id="Phobius"/>
    </source>
</evidence>
<dbReference type="InterPro" id="IPR036259">
    <property type="entry name" value="MFS_trans_sf"/>
</dbReference>
<feature type="transmembrane region" description="Helical" evidence="7">
    <location>
        <begin position="135"/>
        <end position="153"/>
    </location>
</feature>
<dbReference type="AlphaFoldDB" id="A0A3E0ELL0"/>
<feature type="transmembrane region" description="Helical" evidence="7">
    <location>
        <begin position="102"/>
        <end position="123"/>
    </location>
</feature>
<name>A0A3E0ELL0_9FLAO</name>
<feature type="transmembrane region" description="Helical" evidence="7">
    <location>
        <begin position="173"/>
        <end position="191"/>
    </location>
</feature>
<dbReference type="Proteomes" id="UP000257136">
    <property type="component" value="Unassembled WGS sequence"/>
</dbReference>
<evidence type="ECO:0000259" key="8">
    <source>
        <dbReference type="PROSITE" id="PS50850"/>
    </source>
</evidence>
<evidence type="ECO:0000256" key="3">
    <source>
        <dbReference type="ARBA" id="ARBA00022692"/>
    </source>
</evidence>
<proteinExistence type="inferred from homology"/>
<keyword evidence="5" id="KW-0534">Nitrate assimilation</keyword>
<dbReference type="PROSITE" id="PS50850">
    <property type="entry name" value="MFS"/>
    <property type="match status" value="1"/>
</dbReference>
<gene>
    <name evidence="9" type="ORF">C8P67_106211</name>
</gene>
<evidence type="ECO:0000256" key="1">
    <source>
        <dbReference type="ARBA" id="ARBA00004141"/>
    </source>
</evidence>
<comment type="caution">
    <text evidence="9">The sequence shown here is derived from an EMBL/GenBank/DDBJ whole genome shotgun (WGS) entry which is preliminary data.</text>
</comment>
<organism evidence="9 10">
    <name type="scientific">Flavobacterium aquicola</name>
    <dbReference type="NCBI Taxonomy" id="1682742"/>
    <lineage>
        <taxon>Bacteria</taxon>
        <taxon>Pseudomonadati</taxon>
        <taxon>Bacteroidota</taxon>
        <taxon>Flavobacteriia</taxon>
        <taxon>Flavobacteriales</taxon>
        <taxon>Flavobacteriaceae</taxon>
        <taxon>Flavobacterium</taxon>
    </lineage>
</organism>
<dbReference type="GO" id="GO:0016020">
    <property type="term" value="C:membrane"/>
    <property type="evidence" value="ECO:0007669"/>
    <property type="project" value="UniProtKB-SubCell"/>
</dbReference>
<feature type="transmembrane region" description="Helical" evidence="7">
    <location>
        <begin position="384"/>
        <end position="406"/>
    </location>
</feature>
<comment type="similarity">
    <text evidence="2">Belongs to the major facilitator superfamily. Nitrate/nitrite porter (TC 2.A.1.8) family.</text>
</comment>
<evidence type="ECO:0000256" key="5">
    <source>
        <dbReference type="ARBA" id="ARBA00023063"/>
    </source>
</evidence>
<accession>A0A3E0ELL0</accession>
<feature type="transmembrane region" description="Helical" evidence="7">
    <location>
        <begin position="78"/>
        <end position="96"/>
    </location>
</feature>
<dbReference type="Pfam" id="PF07690">
    <property type="entry name" value="MFS_1"/>
    <property type="match status" value="2"/>
</dbReference>
<dbReference type="GO" id="GO:0015112">
    <property type="term" value="F:nitrate transmembrane transporter activity"/>
    <property type="evidence" value="ECO:0007669"/>
    <property type="project" value="InterPro"/>
</dbReference>